<comment type="caution">
    <text evidence="2">The sequence shown here is derived from an EMBL/GenBank/DDBJ whole genome shotgun (WGS) entry which is preliminary data.</text>
</comment>
<evidence type="ECO:0000313" key="3">
    <source>
        <dbReference type="Proteomes" id="UP000233469"/>
    </source>
</evidence>
<reference evidence="2 3" key="2">
    <citation type="submission" date="2017-10" db="EMBL/GenBank/DDBJ databases">
        <title>Extensive intraspecific genome diversity in a model arbuscular mycorrhizal fungus.</title>
        <authorList>
            <person name="Chen E.C.H."/>
            <person name="Morin E."/>
            <person name="Baudet D."/>
            <person name="Noel J."/>
            <person name="Ndikumana S."/>
            <person name="Charron P."/>
            <person name="St-Onge C."/>
            <person name="Giorgi J."/>
            <person name="Grigoriev I.V."/>
            <person name="Roux C."/>
            <person name="Martin F.M."/>
            <person name="Corradi N."/>
        </authorList>
    </citation>
    <scope>NUCLEOTIDE SEQUENCE [LARGE SCALE GENOMIC DNA]</scope>
    <source>
        <strain evidence="2 3">C2</strain>
    </source>
</reference>
<dbReference type="SUPFAM" id="SSF56112">
    <property type="entry name" value="Protein kinase-like (PK-like)"/>
    <property type="match status" value="1"/>
</dbReference>
<gene>
    <name evidence="2" type="ORF">RhiirC2_863699</name>
</gene>
<dbReference type="Pfam" id="PF07714">
    <property type="entry name" value="PK_Tyr_Ser-Thr"/>
    <property type="match status" value="1"/>
</dbReference>
<feature type="domain" description="Serine-threonine/tyrosine-protein kinase catalytic" evidence="1">
    <location>
        <begin position="134"/>
        <end position="214"/>
    </location>
</feature>
<dbReference type="VEuPathDB" id="FungiDB:RhiirFUN_012278"/>
<dbReference type="InterPro" id="IPR011009">
    <property type="entry name" value="Kinase-like_dom_sf"/>
</dbReference>
<dbReference type="AlphaFoldDB" id="A0A2N1NLB7"/>
<name>A0A2N1NLB7_9GLOM</name>
<dbReference type="Proteomes" id="UP000233469">
    <property type="component" value="Unassembled WGS sequence"/>
</dbReference>
<organism evidence="2 3">
    <name type="scientific">Rhizophagus irregularis</name>
    <dbReference type="NCBI Taxonomy" id="588596"/>
    <lineage>
        <taxon>Eukaryota</taxon>
        <taxon>Fungi</taxon>
        <taxon>Fungi incertae sedis</taxon>
        <taxon>Mucoromycota</taxon>
        <taxon>Glomeromycotina</taxon>
        <taxon>Glomeromycetes</taxon>
        <taxon>Glomerales</taxon>
        <taxon>Glomeraceae</taxon>
        <taxon>Rhizophagus</taxon>
    </lineage>
</organism>
<proteinExistence type="predicted"/>
<evidence type="ECO:0000313" key="2">
    <source>
        <dbReference type="EMBL" id="PKK74676.1"/>
    </source>
</evidence>
<dbReference type="InterPro" id="IPR001245">
    <property type="entry name" value="Ser-Thr/Tyr_kinase_cat_dom"/>
</dbReference>
<sequence length="220" mass="25323">MSQTNETFEEFFSRLNGVNGNSISSASEFMGNVNEAVGPFIPFIAIIATLTREIVKAYDIIKVLVEYCERIKEIFQEIIREFDSCSADLNLAVTTNTNEQMTKDLEILHSDMIEMKKFLDNVGGEPNSILNRNYKKNKSVDIYSLGTLLWEIMSEKIPFSEDQNDGILQLMLRIKEGYREVDIISDPEYVNLYKSCWDGNNLIRPKIDDVYNQLLNITNY</sequence>
<dbReference type="GO" id="GO:0004672">
    <property type="term" value="F:protein kinase activity"/>
    <property type="evidence" value="ECO:0007669"/>
    <property type="project" value="InterPro"/>
</dbReference>
<dbReference type="VEuPathDB" id="FungiDB:RhiirA1_506668"/>
<reference evidence="2 3" key="1">
    <citation type="submission" date="2016-04" db="EMBL/GenBank/DDBJ databases">
        <title>Genome analyses suggest a sexual origin of heterokaryosis in a supposedly ancient asexual fungus.</title>
        <authorList>
            <person name="Ropars J."/>
            <person name="Sedzielewska K."/>
            <person name="Noel J."/>
            <person name="Charron P."/>
            <person name="Farinelli L."/>
            <person name="Marton T."/>
            <person name="Kruger M."/>
            <person name="Pelin A."/>
            <person name="Brachmann A."/>
            <person name="Corradi N."/>
        </authorList>
    </citation>
    <scope>NUCLEOTIDE SEQUENCE [LARGE SCALE GENOMIC DNA]</scope>
    <source>
        <strain evidence="2 3">C2</strain>
    </source>
</reference>
<dbReference type="VEuPathDB" id="FungiDB:FUN_010969"/>
<protein>
    <recommendedName>
        <fullName evidence="1">Serine-threonine/tyrosine-protein kinase catalytic domain-containing protein</fullName>
    </recommendedName>
</protein>
<dbReference type="Gene3D" id="1.10.510.10">
    <property type="entry name" value="Transferase(Phosphotransferase) domain 1"/>
    <property type="match status" value="1"/>
</dbReference>
<accession>A0A2N1NLB7</accession>
<dbReference type="EMBL" id="LLXL01000289">
    <property type="protein sequence ID" value="PKK74676.1"/>
    <property type="molecule type" value="Genomic_DNA"/>
</dbReference>
<evidence type="ECO:0000259" key="1">
    <source>
        <dbReference type="Pfam" id="PF07714"/>
    </source>
</evidence>